<keyword evidence="3 5" id="KW-0378">Hydrolase</keyword>
<protein>
    <submittedName>
        <fullName evidence="6">Deoxyribonuclease</fullName>
    </submittedName>
    <submittedName>
        <fullName evidence="5">TatD family hydrolase</fullName>
    </submittedName>
</protein>
<dbReference type="Pfam" id="PF01026">
    <property type="entry name" value="TatD_DNase"/>
    <property type="match status" value="1"/>
</dbReference>
<dbReference type="PROSITE" id="PS01091">
    <property type="entry name" value="TATD_3"/>
    <property type="match status" value="1"/>
</dbReference>
<comment type="similarity">
    <text evidence="1">Belongs to the metallo-dependent hydrolases superfamily. TatD-type hydrolase family.</text>
</comment>
<reference evidence="5" key="2">
    <citation type="submission" date="2022-07" db="EMBL/GenBank/DDBJ databases">
        <title>Sequence of Pasteurella multocoda 17BRD-035.</title>
        <authorList>
            <person name="Roy Chowdhury P."/>
            <person name="Alhamami T."/>
            <person name="Trott D.J."/>
            <person name="Djordvevic S.P."/>
        </authorList>
    </citation>
    <scope>NUCLEOTIDE SEQUENCE</scope>
    <source>
        <strain evidence="5">17BRD-035</strain>
    </source>
</reference>
<feature type="binding site" evidence="4">
    <location>
        <position position="98"/>
    </location>
    <ligand>
        <name>a divalent metal cation</name>
        <dbReference type="ChEBI" id="CHEBI:60240"/>
        <label>1</label>
    </ligand>
</feature>
<proteinExistence type="inferred from homology"/>
<dbReference type="GO" id="GO:0016788">
    <property type="term" value="F:hydrolase activity, acting on ester bonds"/>
    <property type="evidence" value="ECO:0007669"/>
    <property type="project" value="InterPro"/>
</dbReference>
<feature type="binding site" evidence="4">
    <location>
        <position position="138"/>
    </location>
    <ligand>
        <name>a divalent metal cation</name>
        <dbReference type="ChEBI" id="CHEBI:60240"/>
        <label>2</label>
    </ligand>
</feature>
<dbReference type="PROSITE" id="PS01137">
    <property type="entry name" value="TATD_1"/>
    <property type="match status" value="1"/>
</dbReference>
<dbReference type="PIRSF" id="PIRSF005902">
    <property type="entry name" value="DNase_TatD"/>
    <property type="match status" value="1"/>
</dbReference>
<dbReference type="RefSeq" id="WP_005751698.1">
    <property type="nucleotide sequence ID" value="NZ_AP025519.1"/>
</dbReference>
<dbReference type="InterPro" id="IPR001130">
    <property type="entry name" value="TatD-like"/>
</dbReference>
<feature type="binding site" evidence="4">
    <location>
        <position position="9"/>
    </location>
    <ligand>
        <name>a divalent metal cation</name>
        <dbReference type="ChEBI" id="CHEBI:60240"/>
        <label>1</label>
    </ligand>
</feature>
<feature type="binding site" evidence="4">
    <location>
        <position position="7"/>
    </location>
    <ligand>
        <name>a divalent metal cation</name>
        <dbReference type="ChEBI" id="CHEBI:60240"/>
        <label>1</label>
    </ligand>
</feature>
<evidence type="ECO:0000313" key="5">
    <source>
        <dbReference type="EMBL" id="MDT3453152.1"/>
    </source>
</evidence>
<reference evidence="6 7" key="1">
    <citation type="journal article" date="2018" name="Front. Microbiol.">
        <title>Genetic and Phylogenetic Characteristics of Pasteurella multocida Isolates From Different Host Species.</title>
        <authorList>
            <person name="Peng Z."/>
            <person name="Liang W."/>
            <person name="Wang F."/>
            <person name="Xu Z."/>
            <person name="Xie Z."/>
            <person name="Lian Z."/>
            <person name="Hua L."/>
            <person name="Zhou R."/>
            <person name="Chen H."/>
            <person name="Wu B."/>
        </authorList>
    </citation>
    <scope>NUCLEOTIDE SEQUENCE [LARGE SCALE GENOMIC DNA]</scope>
    <source>
        <strain evidence="6 7">HNA06</strain>
    </source>
</reference>
<name>A0A849CGM2_PASMD</name>
<organism evidence="6 7">
    <name type="scientific">Pasteurella multocida</name>
    <dbReference type="NCBI Taxonomy" id="747"/>
    <lineage>
        <taxon>Bacteria</taxon>
        <taxon>Pseudomonadati</taxon>
        <taxon>Pseudomonadota</taxon>
        <taxon>Gammaproteobacteria</taxon>
        <taxon>Pasteurellales</taxon>
        <taxon>Pasteurellaceae</taxon>
        <taxon>Pasteurella</taxon>
    </lineage>
</organism>
<dbReference type="Proteomes" id="UP001182304">
    <property type="component" value="Unassembled WGS sequence"/>
</dbReference>
<keyword evidence="2 4" id="KW-0479">Metal-binding</keyword>
<dbReference type="KEGG" id="pmul:DR93_1038"/>
<dbReference type="PANTHER" id="PTHR46124">
    <property type="entry name" value="D-AMINOACYL-TRNA DEACYLASE"/>
    <property type="match status" value="1"/>
</dbReference>
<accession>A0A849CGM2</accession>
<dbReference type="Gene3D" id="3.20.20.140">
    <property type="entry name" value="Metal-dependent hydrolases"/>
    <property type="match status" value="1"/>
</dbReference>
<evidence type="ECO:0000256" key="2">
    <source>
        <dbReference type="ARBA" id="ARBA00022723"/>
    </source>
</evidence>
<feature type="binding site" evidence="4">
    <location>
        <position position="162"/>
    </location>
    <ligand>
        <name>a divalent metal cation</name>
        <dbReference type="ChEBI" id="CHEBI:60240"/>
        <label>2</label>
    </ligand>
</feature>
<dbReference type="FunFam" id="3.20.20.140:FF:000005">
    <property type="entry name" value="TatD family hydrolase"/>
    <property type="match status" value="1"/>
</dbReference>
<dbReference type="PANTHER" id="PTHR46124:SF3">
    <property type="entry name" value="HYDROLASE"/>
    <property type="match status" value="1"/>
</dbReference>
<dbReference type="GO" id="GO:0046872">
    <property type="term" value="F:metal ion binding"/>
    <property type="evidence" value="ECO:0007669"/>
    <property type="project" value="UniProtKB-KW"/>
</dbReference>
<dbReference type="GO" id="GO:0005829">
    <property type="term" value="C:cytosol"/>
    <property type="evidence" value="ECO:0007669"/>
    <property type="project" value="TreeGrafter"/>
</dbReference>
<evidence type="ECO:0000256" key="3">
    <source>
        <dbReference type="ARBA" id="ARBA00022801"/>
    </source>
</evidence>
<evidence type="ECO:0000313" key="7">
    <source>
        <dbReference type="Proteomes" id="UP000540079"/>
    </source>
</evidence>
<comment type="caution">
    <text evidence="6">The sequence shown here is derived from an EMBL/GenBank/DDBJ whole genome shotgun (WGS) entry which is preliminary data.</text>
</comment>
<dbReference type="Proteomes" id="UP000540079">
    <property type="component" value="Unassembled WGS sequence"/>
</dbReference>
<dbReference type="SUPFAM" id="SSF51556">
    <property type="entry name" value="Metallo-dependent hydrolases"/>
    <property type="match status" value="1"/>
</dbReference>
<dbReference type="InterPro" id="IPR018228">
    <property type="entry name" value="DNase_TatD-rel_CS"/>
</dbReference>
<dbReference type="CDD" id="cd01310">
    <property type="entry name" value="TatD_DNAse"/>
    <property type="match status" value="1"/>
</dbReference>
<evidence type="ECO:0000313" key="6">
    <source>
        <dbReference type="EMBL" id="NNI78573.1"/>
    </source>
</evidence>
<evidence type="ECO:0000256" key="4">
    <source>
        <dbReference type="PIRSR" id="PIRSR005902-1"/>
    </source>
</evidence>
<dbReference type="AlphaFoldDB" id="A0A849CGM2"/>
<feature type="binding site" evidence="4">
    <location>
        <position position="212"/>
    </location>
    <ligand>
        <name>a divalent metal cation</name>
        <dbReference type="ChEBI" id="CHEBI:60240"/>
        <label>1</label>
    </ligand>
</feature>
<dbReference type="EMBL" id="PPVL01000003">
    <property type="protein sequence ID" value="NNI78573.1"/>
    <property type="molecule type" value="Genomic_DNA"/>
</dbReference>
<dbReference type="EMBL" id="JANIEN010000014">
    <property type="protein sequence ID" value="MDT3453152.1"/>
    <property type="molecule type" value="Genomic_DNA"/>
</dbReference>
<sequence>MPFFDTHIHLDYLQQETGETLAQLVEQAQQANVQKMLMVGVSSEHIVTLTQMATAYPESLYYGVGLHPLYIRQHTYADLEKLQQTLDKRLSNCCAVAEIGLERAVPDLLNDGLWEKQCAFLEAQLALAKQYGLAVSLHSRKAHDQLVPFLRYISSPMCGIIHGFSGSYQQAVRFVDLGYKIGVGGTITYLRANKTRDVIRRLPLDCLVLETDAPDMPVFGFQGQVNRPERIVNIFAHLCELRAERPEEIKQVIWQNSCKLFSI</sequence>
<evidence type="ECO:0000256" key="1">
    <source>
        <dbReference type="ARBA" id="ARBA00009275"/>
    </source>
</evidence>
<dbReference type="InterPro" id="IPR032466">
    <property type="entry name" value="Metal_Hydrolase"/>
</dbReference>
<gene>
    <name evidence="6" type="ORF">C2800_03900</name>
    <name evidence="5" type="ORF">NQF69_10265</name>
</gene>